<dbReference type="SUPFAM" id="SSF47473">
    <property type="entry name" value="EF-hand"/>
    <property type="match status" value="1"/>
</dbReference>
<feature type="domain" description="EF-hand" evidence="7">
    <location>
        <begin position="64"/>
        <end position="99"/>
    </location>
</feature>
<evidence type="ECO:0000256" key="5">
    <source>
        <dbReference type="ARBA" id="ARBA00022837"/>
    </source>
</evidence>
<dbReference type="PANTHER" id="PTHR23055:SF178">
    <property type="entry name" value="NEUROCALCIN HOMOLOG"/>
    <property type="match status" value="1"/>
</dbReference>
<keyword evidence="9" id="KW-1185">Reference proteome</keyword>
<dbReference type="OrthoDB" id="418595at2759"/>
<dbReference type="InterPro" id="IPR018247">
    <property type="entry name" value="EF_Hand_1_Ca_BS"/>
</dbReference>
<dbReference type="Pfam" id="PF13499">
    <property type="entry name" value="EF-hand_7"/>
    <property type="match status" value="1"/>
</dbReference>
<keyword evidence="3" id="KW-0479">Metal-binding</keyword>
<evidence type="ECO:0000256" key="4">
    <source>
        <dbReference type="ARBA" id="ARBA00022737"/>
    </source>
</evidence>
<evidence type="ECO:0000256" key="6">
    <source>
        <dbReference type="ARBA" id="ARBA00023288"/>
    </source>
</evidence>
<evidence type="ECO:0000256" key="3">
    <source>
        <dbReference type="ARBA" id="ARBA00022723"/>
    </source>
</evidence>
<keyword evidence="6" id="KW-0449">Lipoprotein</keyword>
<dbReference type="Proteomes" id="UP000276133">
    <property type="component" value="Unassembled WGS sequence"/>
</dbReference>
<accession>A0A3M7R3H2</accession>
<feature type="domain" description="EF-hand" evidence="7">
    <location>
        <begin position="104"/>
        <end position="139"/>
    </location>
</feature>
<comment type="similarity">
    <text evidence="1">Belongs to the recoverin family.</text>
</comment>
<evidence type="ECO:0000256" key="1">
    <source>
        <dbReference type="ARBA" id="ARBA00006049"/>
    </source>
</evidence>
<dbReference type="InterPro" id="IPR011992">
    <property type="entry name" value="EF-hand-dom_pair"/>
</dbReference>
<reference evidence="8 9" key="1">
    <citation type="journal article" date="2018" name="Sci. Rep.">
        <title>Genomic signatures of local adaptation to the degree of environmental predictability in rotifers.</title>
        <authorList>
            <person name="Franch-Gras L."/>
            <person name="Hahn C."/>
            <person name="Garcia-Roger E.M."/>
            <person name="Carmona M.J."/>
            <person name="Serra M."/>
            <person name="Gomez A."/>
        </authorList>
    </citation>
    <scope>NUCLEOTIDE SEQUENCE [LARGE SCALE GENOMIC DNA]</scope>
    <source>
        <strain evidence="8">HYR1</strain>
    </source>
</reference>
<dbReference type="PANTHER" id="PTHR23055">
    <property type="entry name" value="CALCIUM BINDING PROTEINS"/>
    <property type="match status" value="1"/>
</dbReference>
<proteinExistence type="inferred from homology"/>
<dbReference type="AlphaFoldDB" id="A0A3M7R3H2"/>
<dbReference type="PRINTS" id="PR00450">
    <property type="entry name" value="RECOVERIN"/>
</dbReference>
<evidence type="ECO:0000259" key="7">
    <source>
        <dbReference type="PROSITE" id="PS50222"/>
    </source>
</evidence>
<dbReference type="PROSITE" id="PS00018">
    <property type="entry name" value="EF_HAND_1"/>
    <property type="match status" value="2"/>
</dbReference>
<dbReference type="CDD" id="cd00051">
    <property type="entry name" value="EFh"/>
    <property type="match status" value="2"/>
</dbReference>
<dbReference type="Pfam" id="PF13833">
    <property type="entry name" value="EF-hand_8"/>
    <property type="match status" value="1"/>
</dbReference>
<dbReference type="SMART" id="SM00054">
    <property type="entry name" value="EFh"/>
    <property type="match status" value="3"/>
</dbReference>
<comment type="caution">
    <text evidence="8">The sequence shown here is derived from an EMBL/GenBank/DDBJ whole genome shotgun (WGS) entry which is preliminary data.</text>
</comment>
<keyword evidence="2" id="KW-0519">Myristate</keyword>
<evidence type="ECO:0000313" key="8">
    <source>
        <dbReference type="EMBL" id="RNA18133.1"/>
    </source>
</evidence>
<dbReference type="EMBL" id="REGN01004304">
    <property type="protein sequence ID" value="RNA18133.1"/>
    <property type="molecule type" value="Genomic_DNA"/>
</dbReference>
<keyword evidence="4" id="KW-0677">Repeat</keyword>
<dbReference type="GO" id="GO:0005509">
    <property type="term" value="F:calcium ion binding"/>
    <property type="evidence" value="ECO:0007669"/>
    <property type="project" value="InterPro"/>
</dbReference>
<gene>
    <name evidence="8" type="ORF">BpHYR1_022510</name>
</gene>
<protein>
    <submittedName>
        <fullName evidence="8">Neuronal calcium sensor 2-like</fullName>
    </submittedName>
</protein>
<dbReference type="STRING" id="10195.A0A3M7R3H2"/>
<dbReference type="InterPro" id="IPR002048">
    <property type="entry name" value="EF_hand_dom"/>
</dbReference>
<name>A0A3M7R3H2_BRAPC</name>
<organism evidence="8 9">
    <name type="scientific">Brachionus plicatilis</name>
    <name type="common">Marine rotifer</name>
    <name type="synonym">Brachionus muelleri</name>
    <dbReference type="NCBI Taxonomy" id="10195"/>
    <lineage>
        <taxon>Eukaryota</taxon>
        <taxon>Metazoa</taxon>
        <taxon>Spiralia</taxon>
        <taxon>Gnathifera</taxon>
        <taxon>Rotifera</taxon>
        <taxon>Eurotatoria</taxon>
        <taxon>Monogononta</taxon>
        <taxon>Pseudotrocha</taxon>
        <taxon>Ploima</taxon>
        <taxon>Brachionidae</taxon>
        <taxon>Brachionus</taxon>
    </lineage>
</organism>
<evidence type="ECO:0000256" key="2">
    <source>
        <dbReference type="ARBA" id="ARBA00022707"/>
    </source>
</evidence>
<feature type="domain" description="EF-hand" evidence="7">
    <location>
        <begin position="147"/>
        <end position="182"/>
    </location>
</feature>
<dbReference type="PROSITE" id="PS50222">
    <property type="entry name" value="EF_HAND_2"/>
    <property type="match status" value="3"/>
</dbReference>
<dbReference type="InterPro" id="IPR028846">
    <property type="entry name" value="Recoverin"/>
</dbReference>
<evidence type="ECO:0000313" key="9">
    <source>
        <dbReference type="Proteomes" id="UP000276133"/>
    </source>
</evidence>
<dbReference type="Gene3D" id="1.10.238.10">
    <property type="entry name" value="EF-hand"/>
    <property type="match status" value="1"/>
</dbReference>
<sequence>MGGKNSKKHTELKEKEIKLLIQKTGLSRQEILDWHTQFIQSHPDGLIDIAEFTTIYREFYQYGNSDNYAKFAFQAFDQDNCGKISFSEFLIATAFALNASQEDDLEKSLEFAFDVYDVDDNGKVERNEVEMLLTAVYQLKTGTGDYDFQNIIDDIFRYYDTDANGYLNKREFVVALLNDQCIRDYFVFCLAKLPFMQELFNKMPCR</sequence>
<keyword evidence="5" id="KW-0106">Calcium</keyword>